<dbReference type="Gene3D" id="3.40.50.10580">
    <property type="entry name" value="ATPase, V1 complex, subunit F"/>
    <property type="match status" value="1"/>
</dbReference>
<dbReference type="InterPro" id="IPR005772">
    <property type="entry name" value="ATPase_V1-cplx_fsu_euk"/>
</dbReference>
<comment type="subunit">
    <text evidence="5">V-ATPase is a heteromultimeric enzyme made up of two complexes: the ATP-hydrolytic V1 complex and the proton translocation V0 complex.</text>
</comment>
<keyword evidence="3 5" id="KW-0375">Hydrogen ion transport</keyword>
<evidence type="ECO:0000256" key="5">
    <source>
        <dbReference type="PIRNR" id="PIRNR015945"/>
    </source>
</evidence>
<dbReference type="InterPro" id="IPR008218">
    <property type="entry name" value="ATPase_V1-cplx_f_g_su"/>
</dbReference>
<gene>
    <name evidence="6" type="ORF">MANT1106_LOCUS20038</name>
</gene>
<comment type="similarity">
    <text evidence="1 5">Belongs to the V-ATPase F subunit family.</text>
</comment>
<sequence length="121" mass="13280">MALKEPKGALIGVIGDEDTVTGFLLAGVGNVDARRKSNFLIVDNKTTKKAIEDAFKEMTSREDIAVVLISQYVAEMIRYLVNEYTQPIPAVLEIPSKDNPYDASKDSVLARVQHLMGTDPV</sequence>
<dbReference type="InterPro" id="IPR036906">
    <property type="entry name" value="ATPase_V1_fsu_sf"/>
</dbReference>
<comment type="function">
    <text evidence="5">Subunit of the V1 complex of vacuolar(H+)-ATPase (V-ATPase), a multisubunit enzyme composed of a peripheral complex (V1) that hydrolyzes ATP and a membrane integral complex (V0) that translocates protons. V-ATPase is responsible for acidifying and maintaining the pH of intracellular compartments.</text>
</comment>
<dbReference type="PANTHER" id="PTHR13861">
    <property type="entry name" value="VACUOLAR ATP SYNTHASE SUBUNIT F"/>
    <property type="match status" value="1"/>
</dbReference>
<name>A0A7S0T1A3_9CHLO</name>
<reference evidence="6" key="1">
    <citation type="submission" date="2021-01" db="EMBL/GenBank/DDBJ databases">
        <authorList>
            <person name="Corre E."/>
            <person name="Pelletier E."/>
            <person name="Niang G."/>
            <person name="Scheremetjew M."/>
            <person name="Finn R."/>
            <person name="Kale V."/>
            <person name="Holt S."/>
            <person name="Cochrane G."/>
            <person name="Meng A."/>
            <person name="Brown T."/>
            <person name="Cohen L."/>
        </authorList>
    </citation>
    <scope>NUCLEOTIDE SEQUENCE</scope>
    <source>
        <strain evidence="6">SL-175</strain>
    </source>
</reference>
<dbReference type="Pfam" id="PF01990">
    <property type="entry name" value="ATP-synt_F"/>
    <property type="match status" value="1"/>
</dbReference>
<dbReference type="AlphaFoldDB" id="A0A7S0T1A3"/>
<proteinExistence type="inferred from homology"/>
<evidence type="ECO:0000313" key="6">
    <source>
        <dbReference type="EMBL" id="CAD8720826.1"/>
    </source>
</evidence>
<dbReference type="GO" id="GO:0046961">
    <property type="term" value="F:proton-transporting ATPase activity, rotational mechanism"/>
    <property type="evidence" value="ECO:0007669"/>
    <property type="project" value="InterPro"/>
</dbReference>
<dbReference type="SUPFAM" id="SSF159468">
    <property type="entry name" value="AtpF-like"/>
    <property type="match status" value="1"/>
</dbReference>
<keyword evidence="2 5" id="KW-0813">Transport</keyword>
<dbReference type="PANTHER" id="PTHR13861:SF2">
    <property type="entry name" value="V-TYPE PROTON ATPASE SUBUNIT F"/>
    <property type="match status" value="1"/>
</dbReference>
<dbReference type="GO" id="GO:0033180">
    <property type="term" value="C:proton-transporting V-type ATPase, V1 domain"/>
    <property type="evidence" value="ECO:0007669"/>
    <property type="project" value="InterPro"/>
</dbReference>
<dbReference type="EMBL" id="HBFC01033701">
    <property type="protein sequence ID" value="CAD8720826.1"/>
    <property type="molecule type" value="Transcribed_RNA"/>
</dbReference>
<keyword evidence="4 5" id="KW-0406">Ion transport</keyword>
<evidence type="ECO:0000256" key="2">
    <source>
        <dbReference type="ARBA" id="ARBA00022448"/>
    </source>
</evidence>
<evidence type="ECO:0000256" key="1">
    <source>
        <dbReference type="ARBA" id="ARBA00010148"/>
    </source>
</evidence>
<protein>
    <recommendedName>
        <fullName evidence="5">V-type proton ATPase subunit F</fullName>
    </recommendedName>
</protein>
<dbReference type="FunFam" id="3.40.50.10580:FF:000004">
    <property type="entry name" value="V-type proton ATPase subunit F"/>
    <property type="match status" value="1"/>
</dbReference>
<evidence type="ECO:0000256" key="3">
    <source>
        <dbReference type="ARBA" id="ARBA00022781"/>
    </source>
</evidence>
<accession>A0A7S0T1A3</accession>
<dbReference type="NCBIfam" id="TIGR01101">
    <property type="entry name" value="V_ATP_synt_F"/>
    <property type="match status" value="1"/>
</dbReference>
<organism evidence="6">
    <name type="scientific">Mantoniella antarctica</name>
    <dbReference type="NCBI Taxonomy" id="81844"/>
    <lineage>
        <taxon>Eukaryota</taxon>
        <taxon>Viridiplantae</taxon>
        <taxon>Chlorophyta</taxon>
        <taxon>Mamiellophyceae</taxon>
        <taxon>Mamiellales</taxon>
        <taxon>Mamiellaceae</taxon>
        <taxon>Mantoniella</taxon>
    </lineage>
</organism>
<dbReference type="PIRSF" id="PIRSF015945">
    <property type="entry name" value="ATPase_V1_F_euk"/>
    <property type="match status" value="1"/>
</dbReference>
<evidence type="ECO:0000256" key="4">
    <source>
        <dbReference type="ARBA" id="ARBA00023065"/>
    </source>
</evidence>